<proteinExistence type="predicted"/>
<evidence type="ECO:0008006" key="3">
    <source>
        <dbReference type="Google" id="ProtNLM"/>
    </source>
</evidence>
<dbReference type="EMBL" id="MU150244">
    <property type="protein sequence ID" value="KAF9465974.1"/>
    <property type="molecule type" value="Genomic_DNA"/>
</dbReference>
<accession>A0A9P5YC56</accession>
<dbReference type="OrthoDB" id="2631350at2759"/>
<reference evidence="1" key="1">
    <citation type="submission" date="2020-11" db="EMBL/GenBank/DDBJ databases">
        <authorList>
            <consortium name="DOE Joint Genome Institute"/>
            <person name="Ahrendt S."/>
            <person name="Riley R."/>
            <person name="Andreopoulos W."/>
            <person name="Labutti K."/>
            <person name="Pangilinan J."/>
            <person name="Ruiz-Duenas F.J."/>
            <person name="Barrasa J.M."/>
            <person name="Sanchez-Garcia M."/>
            <person name="Camarero S."/>
            <person name="Miyauchi S."/>
            <person name="Serrano A."/>
            <person name="Linde D."/>
            <person name="Babiker R."/>
            <person name="Drula E."/>
            <person name="Ayuso-Fernandez I."/>
            <person name="Pacheco R."/>
            <person name="Padilla G."/>
            <person name="Ferreira P."/>
            <person name="Barriuso J."/>
            <person name="Kellner H."/>
            <person name="Castanera R."/>
            <person name="Alfaro M."/>
            <person name="Ramirez L."/>
            <person name="Pisabarro A.G."/>
            <person name="Kuo A."/>
            <person name="Tritt A."/>
            <person name="Lipzen A."/>
            <person name="He G."/>
            <person name="Yan M."/>
            <person name="Ng V."/>
            <person name="Cullen D."/>
            <person name="Martin F."/>
            <person name="Rosso M.-N."/>
            <person name="Henrissat B."/>
            <person name="Hibbett D."/>
            <person name="Martinez A.T."/>
            <person name="Grigoriev I.V."/>
        </authorList>
    </citation>
    <scope>NUCLEOTIDE SEQUENCE</scope>
    <source>
        <strain evidence="1">CBS 247.69</strain>
    </source>
</reference>
<protein>
    <recommendedName>
        <fullName evidence="3">F-box domain-containing protein</fullName>
    </recommendedName>
</protein>
<dbReference type="SUPFAM" id="SSF52047">
    <property type="entry name" value="RNI-like"/>
    <property type="match status" value="1"/>
</dbReference>
<evidence type="ECO:0000313" key="1">
    <source>
        <dbReference type="EMBL" id="KAF9465974.1"/>
    </source>
</evidence>
<dbReference type="AlphaFoldDB" id="A0A9P5YC56"/>
<keyword evidence="2" id="KW-1185">Reference proteome</keyword>
<gene>
    <name evidence="1" type="ORF">BDZ94DRAFT_280828</name>
</gene>
<dbReference type="Gene3D" id="3.80.10.10">
    <property type="entry name" value="Ribonuclease Inhibitor"/>
    <property type="match status" value="1"/>
</dbReference>
<comment type="caution">
    <text evidence="1">The sequence shown here is derived from an EMBL/GenBank/DDBJ whole genome shotgun (WGS) entry which is preliminary data.</text>
</comment>
<dbReference type="Proteomes" id="UP000807353">
    <property type="component" value="Unassembled WGS sequence"/>
</dbReference>
<sequence length="482" mass="54500">MSAKRAILQNVDILPEIFACLTTPLDKGSGMFVPSNSVHLQTLANAARCCKTFSSPALDALWWKLDDIVPLFLLLPAIHRLGRSYVLNGIVEAHDWQRFDEYAKRTRHLVYIDDENFHPSVFFRIAQLRNNRPLLPSLVSLEMAPSFEANILSFISPSLRQCTICSQTSHDLYPVVWTGLDALASIAPNLNFLSVQTTLSKASLLSISRMSNLRTLLLYCKGINDFSIIRALSSFQYLVHLEIFFDETTSLEARFDSSTGPILTMPFQSLENIRTDIPPKHLNALLMCLQPDKLKVLEVGALSSSLEHGGDPVHWEKSFKTIRSRFSNSLQRLKLSYHTTPQDTADRTPSRLFKMFHPLLELRALENATFLDFPWTEFSDEEFCELGAAWNGIKELHFVRSAMVRPPNATFRTLHTFAKHCPNLRVLSIPLNTLPLPPLEEVDASSSSLQILRLGKVSNIENMVAAGRYIKRVFPSLTELFI</sequence>
<name>A0A9P5YC56_9AGAR</name>
<evidence type="ECO:0000313" key="2">
    <source>
        <dbReference type="Proteomes" id="UP000807353"/>
    </source>
</evidence>
<dbReference type="InterPro" id="IPR032675">
    <property type="entry name" value="LRR_dom_sf"/>
</dbReference>
<organism evidence="1 2">
    <name type="scientific">Collybia nuda</name>
    <dbReference type="NCBI Taxonomy" id="64659"/>
    <lineage>
        <taxon>Eukaryota</taxon>
        <taxon>Fungi</taxon>
        <taxon>Dikarya</taxon>
        <taxon>Basidiomycota</taxon>
        <taxon>Agaricomycotina</taxon>
        <taxon>Agaricomycetes</taxon>
        <taxon>Agaricomycetidae</taxon>
        <taxon>Agaricales</taxon>
        <taxon>Tricholomatineae</taxon>
        <taxon>Clitocybaceae</taxon>
        <taxon>Collybia</taxon>
    </lineage>
</organism>